<dbReference type="Proteomes" id="UP000621560">
    <property type="component" value="Unassembled WGS sequence"/>
</dbReference>
<dbReference type="AlphaFoldDB" id="A0A927GR92"/>
<name>A0A927GR92_9BACL</name>
<reference evidence="3" key="1">
    <citation type="submission" date="2020-09" db="EMBL/GenBank/DDBJ databases">
        <title>A novel bacterium of genus Paenibacillus, isolated from South China Sea.</title>
        <authorList>
            <person name="Huang H."/>
            <person name="Mo K."/>
            <person name="Hu Y."/>
        </authorList>
    </citation>
    <scope>NUCLEOTIDE SEQUENCE</scope>
    <source>
        <strain evidence="3">IB182496</strain>
    </source>
</reference>
<evidence type="ECO:0000259" key="1">
    <source>
        <dbReference type="Pfam" id="PF00675"/>
    </source>
</evidence>
<evidence type="ECO:0000313" key="3">
    <source>
        <dbReference type="EMBL" id="MBD2845223.1"/>
    </source>
</evidence>
<keyword evidence="4" id="KW-1185">Reference proteome</keyword>
<dbReference type="Pfam" id="PF05193">
    <property type="entry name" value="Peptidase_M16_C"/>
    <property type="match status" value="1"/>
</dbReference>
<organism evidence="3 4">
    <name type="scientific">Paenibacillus sabuli</name>
    <dbReference type="NCBI Taxonomy" id="2772509"/>
    <lineage>
        <taxon>Bacteria</taxon>
        <taxon>Bacillati</taxon>
        <taxon>Bacillota</taxon>
        <taxon>Bacilli</taxon>
        <taxon>Bacillales</taxon>
        <taxon>Paenibacillaceae</taxon>
        <taxon>Paenibacillus</taxon>
    </lineage>
</organism>
<dbReference type="InterPro" id="IPR050361">
    <property type="entry name" value="MPP/UQCRC_Complex"/>
</dbReference>
<evidence type="ECO:0000313" key="4">
    <source>
        <dbReference type="Proteomes" id="UP000621560"/>
    </source>
</evidence>
<proteinExistence type="predicted"/>
<gene>
    <name evidence="3" type="ORF">IDH44_08465</name>
</gene>
<dbReference type="RefSeq" id="WP_190916610.1">
    <property type="nucleotide sequence ID" value="NZ_JACXIZ010000014.1"/>
</dbReference>
<dbReference type="GO" id="GO:0046872">
    <property type="term" value="F:metal ion binding"/>
    <property type="evidence" value="ECO:0007669"/>
    <property type="project" value="InterPro"/>
</dbReference>
<sequence length="429" mass="48753">MQKLDYPRIKETLYHETLPNGLQVYLLPKPGFQKTYATFTTKFGSVDNWFVADGSKEVKALDGIAHFLEHKMFEEPSGDIFATFASQGAAANAFTSFDRTAYLFSATGQLEENVTTLLDFVQHPYFTDANVDKEKGIIEQEINMYKDNPDWRVYTNLIGAMYQKNSVRIDIAGSVESIRAITKEDLYTCYETFYHPSNMLLFVVGGFDHKQLAELVRSNQQSKTFAPQTTLELKREEEPAAVGEAKVEAILPVSLPKCLFGYKDKQAVKDSMQLQRRDVVTKLLLDTLLGPSSRLYQELYDERLISDGFGYEFNSSLHYGFSIIGGDTRDPDELLRRVTAALEQHARDGLDQQAFERTRRKRIGSYLRLLNSPEAIANEFTRHKFRGGDLFEQLQLLEQVSIAEAEERARLHFDPQQLAISIVSKGSDA</sequence>
<dbReference type="NCBIfam" id="NF047421">
    <property type="entry name" value="YfmH_fam"/>
    <property type="match status" value="1"/>
</dbReference>
<feature type="domain" description="Peptidase M16 N-terminal" evidence="1">
    <location>
        <begin position="56"/>
        <end position="172"/>
    </location>
</feature>
<dbReference type="InterPro" id="IPR011765">
    <property type="entry name" value="Pept_M16_N"/>
</dbReference>
<dbReference type="EMBL" id="JACXIZ010000014">
    <property type="protein sequence ID" value="MBD2845223.1"/>
    <property type="molecule type" value="Genomic_DNA"/>
</dbReference>
<evidence type="ECO:0000259" key="2">
    <source>
        <dbReference type="Pfam" id="PF05193"/>
    </source>
</evidence>
<comment type="caution">
    <text evidence="3">The sequence shown here is derived from an EMBL/GenBank/DDBJ whole genome shotgun (WGS) entry which is preliminary data.</text>
</comment>
<dbReference type="PANTHER" id="PTHR11851:SF134">
    <property type="entry name" value="ZINC-DEPENDENT PROTEASE"/>
    <property type="match status" value="1"/>
</dbReference>
<dbReference type="SUPFAM" id="SSF63411">
    <property type="entry name" value="LuxS/MPP-like metallohydrolase"/>
    <property type="match status" value="2"/>
</dbReference>
<dbReference type="Gene3D" id="3.30.830.10">
    <property type="entry name" value="Metalloenzyme, LuxS/M16 peptidase-like"/>
    <property type="match status" value="2"/>
</dbReference>
<dbReference type="PANTHER" id="PTHR11851">
    <property type="entry name" value="METALLOPROTEASE"/>
    <property type="match status" value="1"/>
</dbReference>
<protein>
    <submittedName>
        <fullName evidence="3">Insulinase family protein</fullName>
    </submittedName>
</protein>
<dbReference type="InterPro" id="IPR007863">
    <property type="entry name" value="Peptidase_M16_C"/>
</dbReference>
<accession>A0A927GR92</accession>
<dbReference type="Pfam" id="PF00675">
    <property type="entry name" value="Peptidase_M16"/>
    <property type="match status" value="1"/>
</dbReference>
<feature type="domain" description="Peptidase M16 C-terminal" evidence="2">
    <location>
        <begin position="181"/>
        <end position="360"/>
    </location>
</feature>
<dbReference type="InterPro" id="IPR011249">
    <property type="entry name" value="Metalloenz_LuxS/M16"/>
</dbReference>